<feature type="transmembrane region" description="Helical" evidence="7">
    <location>
        <begin position="201"/>
        <end position="220"/>
    </location>
</feature>
<dbReference type="RefSeq" id="XP_022105346.1">
    <property type="nucleotide sequence ID" value="XM_022249654.1"/>
</dbReference>
<feature type="transmembrane region" description="Helical" evidence="7">
    <location>
        <begin position="405"/>
        <end position="424"/>
    </location>
</feature>
<keyword evidence="3" id="KW-0813">Transport</keyword>
<name>A0A8B7ZPK7_ACAPL</name>
<keyword evidence="5 7" id="KW-1133">Transmembrane helix</keyword>
<keyword evidence="4 7" id="KW-0812">Transmembrane</keyword>
<dbReference type="PANTHER" id="PTHR10981:SF0">
    <property type="entry name" value="BATTENIN"/>
    <property type="match status" value="1"/>
</dbReference>
<keyword evidence="8" id="KW-1185">Reference proteome</keyword>
<dbReference type="Pfam" id="PF02487">
    <property type="entry name" value="CLN3"/>
    <property type="match status" value="1"/>
</dbReference>
<comment type="similarity">
    <text evidence="2 7">Belongs to the battenin family.</text>
</comment>
<evidence type="ECO:0000256" key="5">
    <source>
        <dbReference type="ARBA" id="ARBA00022989"/>
    </source>
</evidence>
<dbReference type="PRINTS" id="PR01315">
    <property type="entry name" value="BATTENIN"/>
</dbReference>
<dbReference type="InterPro" id="IPR036259">
    <property type="entry name" value="MFS_trans_sf"/>
</dbReference>
<evidence type="ECO:0000256" key="2">
    <source>
        <dbReference type="ARBA" id="ARBA00007467"/>
    </source>
</evidence>
<dbReference type="GeneID" id="110987170"/>
<feature type="transmembrane region" description="Helical" evidence="7">
    <location>
        <begin position="21"/>
        <end position="44"/>
    </location>
</feature>
<dbReference type="Gene3D" id="1.20.1250.20">
    <property type="entry name" value="MFS general substrate transporter like domains"/>
    <property type="match status" value="1"/>
</dbReference>
<sequence>MNMDDTVDQSPSLAEKGCKRALVRNLIAFWLLGLCNNYSFYVMLSAAYDILKKQPDATNVDPPDMFNLTNSTEVSRFDCSSVSTGAVLLADILPQLVIDVAAPWFADYIPYGLRVAICVATAASSFLLVALIGARMVAIGLIGVVLAGISAGLGEFTYLSFMAFHDKNSVSTWSSGTGASGLVSSLTYAGLAEVLGPEKSLLVMVVVPAITIVSYWGVLVRVPIKRPIVHDDNLNHEERQRLVGNGSVESADQEVGISKRQHLTLAERRHHLKYLLKYIIPLMLVYVAQYFTNQGLLELIYFKGTWMSHDSQYRWLQVLFRLGMFFSRSSVNIVRFKRLWIFSILQWCVLVLVFTEVYFTYMPSIAIIFAIIFCEGLIGGSAYVNTFHQIRVKERLKYKEFAMGATILASAIGTSLAGVLALPAHDALCQP</sequence>
<feature type="transmembrane region" description="Helical" evidence="7">
    <location>
        <begin position="365"/>
        <end position="384"/>
    </location>
</feature>
<keyword evidence="6 7" id="KW-0472">Membrane</keyword>
<dbReference type="OrthoDB" id="5965864at2759"/>
<dbReference type="InterPro" id="IPR018460">
    <property type="entry name" value="Battenin_disease_Cln3_subgr"/>
</dbReference>
<feature type="transmembrane region" description="Helical" evidence="7">
    <location>
        <begin position="312"/>
        <end position="327"/>
    </location>
</feature>
<protein>
    <recommendedName>
        <fullName evidence="7">Battenin</fullName>
    </recommendedName>
</protein>
<evidence type="ECO:0000313" key="9">
    <source>
        <dbReference type="RefSeq" id="XP_022105346.1"/>
    </source>
</evidence>
<evidence type="ECO:0000256" key="3">
    <source>
        <dbReference type="ARBA" id="ARBA00022448"/>
    </source>
</evidence>
<dbReference type="KEGG" id="aplc:110987170"/>
<accession>A0A8B7ZPK7</accession>
<dbReference type="GO" id="GO:0012505">
    <property type="term" value="C:endomembrane system"/>
    <property type="evidence" value="ECO:0007669"/>
    <property type="project" value="UniProtKB-SubCell"/>
</dbReference>
<dbReference type="PANTHER" id="PTHR10981">
    <property type="entry name" value="BATTENIN"/>
    <property type="match status" value="1"/>
</dbReference>
<dbReference type="Proteomes" id="UP000694845">
    <property type="component" value="Unplaced"/>
</dbReference>
<dbReference type="GO" id="GO:0007040">
    <property type="term" value="P:lysosome organization"/>
    <property type="evidence" value="ECO:0007669"/>
    <property type="project" value="TreeGrafter"/>
</dbReference>
<comment type="subcellular location">
    <subcellularLocation>
        <location evidence="1">Endomembrane system</location>
        <topology evidence="1">Multi-pass membrane protein</topology>
    </subcellularLocation>
    <subcellularLocation>
        <location evidence="7">Lysosome membrane</location>
        <topology evidence="7">Multi-pass membrane protein</topology>
    </subcellularLocation>
</comment>
<gene>
    <name evidence="9" type="primary">LOC110987170</name>
</gene>
<feature type="transmembrane region" description="Helical" evidence="7">
    <location>
        <begin position="111"/>
        <end position="132"/>
    </location>
</feature>
<feature type="transmembrane region" description="Helical" evidence="7">
    <location>
        <begin position="139"/>
        <end position="164"/>
    </location>
</feature>
<evidence type="ECO:0000256" key="6">
    <source>
        <dbReference type="ARBA" id="ARBA00023136"/>
    </source>
</evidence>
<evidence type="ECO:0000313" key="8">
    <source>
        <dbReference type="Proteomes" id="UP000694845"/>
    </source>
</evidence>
<dbReference type="GO" id="GO:0005765">
    <property type="term" value="C:lysosomal membrane"/>
    <property type="evidence" value="ECO:0007669"/>
    <property type="project" value="UniProtKB-SubCell"/>
</dbReference>
<dbReference type="AlphaFoldDB" id="A0A8B7ZPK7"/>
<dbReference type="GO" id="GO:0051453">
    <property type="term" value="P:regulation of intracellular pH"/>
    <property type="evidence" value="ECO:0007669"/>
    <property type="project" value="TreeGrafter"/>
</dbReference>
<feature type="transmembrane region" description="Helical" evidence="7">
    <location>
        <begin position="274"/>
        <end position="292"/>
    </location>
</feature>
<dbReference type="PIRSF" id="PIRSF015974">
    <property type="entry name" value="CLN3_BTN1"/>
    <property type="match status" value="1"/>
</dbReference>
<proteinExistence type="inferred from homology"/>
<organism evidence="8 9">
    <name type="scientific">Acanthaster planci</name>
    <name type="common">Crown-of-thorns starfish</name>
    <dbReference type="NCBI Taxonomy" id="133434"/>
    <lineage>
        <taxon>Eukaryota</taxon>
        <taxon>Metazoa</taxon>
        <taxon>Echinodermata</taxon>
        <taxon>Eleutherozoa</taxon>
        <taxon>Asterozoa</taxon>
        <taxon>Asteroidea</taxon>
        <taxon>Valvatacea</taxon>
        <taxon>Valvatida</taxon>
        <taxon>Acanthasteridae</taxon>
        <taxon>Acanthaster</taxon>
    </lineage>
</organism>
<evidence type="ECO:0000256" key="4">
    <source>
        <dbReference type="ARBA" id="ARBA00022692"/>
    </source>
</evidence>
<dbReference type="SUPFAM" id="SSF103473">
    <property type="entry name" value="MFS general substrate transporter"/>
    <property type="match status" value="1"/>
</dbReference>
<keyword evidence="7" id="KW-0458">Lysosome</keyword>
<dbReference type="InterPro" id="IPR003492">
    <property type="entry name" value="Battenin_disease_Cln3"/>
</dbReference>
<evidence type="ECO:0000256" key="1">
    <source>
        <dbReference type="ARBA" id="ARBA00004127"/>
    </source>
</evidence>
<evidence type="ECO:0000256" key="7">
    <source>
        <dbReference type="RuleBase" id="RU361113"/>
    </source>
</evidence>
<reference evidence="9" key="1">
    <citation type="submission" date="2025-08" db="UniProtKB">
        <authorList>
            <consortium name="RefSeq"/>
        </authorList>
    </citation>
    <scope>IDENTIFICATION</scope>
</reference>
<dbReference type="OMA" id="PYWVRHT"/>
<feature type="transmembrane region" description="Helical" evidence="7">
    <location>
        <begin position="339"/>
        <end position="359"/>
    </location>
</feature>